<dbReference type="Proteomes" id="UP000067626">
    <property type="component" value="Chromosome"/>
</dbReference>
<feature type="signal peptide" evidence="2">
    <location>
        <begin position="1"/>
        <end position="20"/>
    </location>
</feature>
<protein>
    <recommendedName>
        <fullName evidence="5">Secreted protein</fullName>
    </recommendedName>
</protein>
<dbReference type="KEGG" id="ccro:CMC5_080430"/>
<name>A0A0K1ESG1_CHOCO</name>
<feature type="compositionally biased region" description="Low complexity" evidence="1">
    <location>
        <begin position="52"/>
        <end position="82"/>
    </location>
</feature>
<dbReference type="EMBL" id="CP012159">
    <property type="protein sequence ID" value="AKT43806.1"/>
    <property type="molecule type" value="Genomic_DNA"/>
</dbReference>
<dbReference type="AlphaFoldDB" id="A0A0K1ESG1"/>
<feature type="compositionally biased region" description="Low complexity" evidence="1">
    <location>
        <begin position="24"/>
        <end position="42"/>
    </location>
</feature>
<dbReference type="STRING" id="52.CMC5_080430"/>
<evidence type="ECO:0000313" key="3">
    <source>
        <dbReference type="EMBL" id="AKT43806.1"/>
    </source>
</evidence>
<organism evidence="3 4">
    <name type="scientific">Chondromyces crocatus</name>
    <dbReference type="NCBI Taxonomy" id="52"/>
    <lineage>
        <taxon>Bacteria</taxon>
        <taxon>Pseudomonadati</taxon>
        <taxon>Myxococcota</taxon>
        <taxon>Polyangia</taxon>
        <taxon>Polyangiales</taxon>
        <taxon>Polyangiaceae</taxon>
        <taxon>Chondromyces</taxon>
    </lineage>
</organism>
<evidence type="ECO:0000256" key="2">
    <source>
        <dbReference type="SAM" id="SignalP"/>
    </source>
</evidence>
<dbReference type="RefSeq" id="WP_156339209.1">
    <property type="nucleotide sequence ID" value="NZ_CP012159.1"/>
</dbReference>
<evidence type="ECO:0000256" key="1">
    <source>
        <dbReference type="SAM" id="MobiDB-lite"/>
    </source>
</evidence>
<keyword evidence="4" id="KW-1185">Reference proteome</keyword>
<accession>A0A0K1ESG1</accession>
<evidence type="ECO:0000313" key="4">
    <source>
        <dbReference type="Proteomes" id="UP000067626"/>
    </source>
</evidence>
<reference evidence="3 4" key="1">
    <citation type="submission" date="2015-07" db="EMBL/GenBank/DDBJ databases">
        <title>Genome analysis of myxobacterium Chondromyces crocatus Cm c5 reveals a high potential for natural compound synthesis and the genetic basis for the loss of fruiting body formation.</title>
        <authorList>
            <person name="Zaburannyi N."/>
            <person name="Bunk B."/>
            <person name="Maier J."/>
            <person name="Overmann J."/>
            <person name="Mueller R."/>
        </authorList>
    </citation>
    <scope>NUCLEOTIDE SEQUENCE [LARGE SCALE GENOMIC DNA]</scope>
    <source>
        <strain evidence="3 4">Cm c5</strain>
    </source>
</reference>
<evidence type="ECO:0008006" key="5">
    <source>
        <dbReference type="Google" id="ProtNLM"/>
    </source>
</evidence>
<gene>
    <name evidence="3" type="ORF">CMC5_080430</name>
</gene>
<feature type="region of interest" description="Disordered" evidence="1">
    <location>
        <begin position="22"/>
        <end position="99"/>
    </location>
</feature>
<proteinExistence type="predicted"/>
<feature type="chain" id="PRO_5005459931" description="Secreted protein" evidence="2">
    <location>
        <begin position="21"/>
        <end position="528"/>
    </location>
</feature>
<keyword evidence="2" id="KW-0732">Signal</keyword>
<dbReference type="OrthoDB" id="9817681at2"/>
<sequence length="528" mass="55268">MNRVLSSLLAFTVMVTPALGRTQGAGSAAPSAATAPGSSAAPPGAPAPGPASPAAAPSGGSAAPSPGSPAPSSGAAAPDAGPTFQGIETVDGRSLPGRVVEQKPGSYAIVEREGGQKEAVDWSRIARIDGKPPPPVAPAGASSLIPEGFTPARVSKIAEAGEKLTDVLPGLFAPKDGSQLIGSVKGAQDALEALGLKRGAPNGFMIGYPLVMMPLCFDASRGTIGRVDGTGFLGSLCNYVIVPISVGLLVAGPFLSLWSEEQELAGPTVHHIEASVYALDYSKKSALTGSLNREPSGGFLGNNLGYDFGYSYIHPTVGIVGYGHLTLQQTSISRTDFLQVSSSFFKADAQAGFDAIRFLSKGKKDSYWSQHTAFFRAGPSMFHNWILSRDVSAPGVGAAVDNPLNNSIGLVTGLGYELAAELDFRFPEVFGWSLGGVHFKFERGSYPALSFPDLNPRQGAFVALIGFDDLRQGDSYTWQRLKLELELPINYSRAGGLFFGGQLVSYENNFGSGVDNRGLSLDYRLRFE</sequence>